<evidence type="ECO:0000256" key="1">
    <source>
        <dbReference type="SAM" id="Coils"/>
    </source>
</evidence>
<feature type="compositionally biased region" description="Acidic residues" evidence="2">
    <location>
        <begin position="437"/>
        <end position="448"/>
    </location>
</feature>
<feature type="coiled-coil region" evidence="1">
    <location>
        <begin position="312"/>
        <end position="346"/>
    </location>
</feature>
<reference evidence="3 4" key="1">
    <citation type="journal article" date="2018" name="Nat. Ecol. Evol.">
        <title>Pezizomycetes genomes reveal the molecular basis of ectomycorrhizal truffle lifestyle.</title>
        <authorList>
            <person name="Murat C."/>
            <person name="Payen T."/>
            <person name="Noel B."/>
            <person name="Kuo A."/>
            <person name="Morin E."/>
            <person name="Chen J."/>
            <person name="Kohler A."/>
            <person name="Krizsan K."/>
            <person name="Balestrini R."/>
            <person name="Da Silva C."/>
            <person name="Montanini B."/>
            <person name="Hainaut M."/>
            <person name="Levati E."/>
            <person name="Barry K.W."/>
            <person name="Belfiori B."/>
            <person name="Cichocki N."/>
            <person name="Clum A."/>
            <person name="Dockter R.B."/>
            <person name="Fauchery L."/>
            <person name="Guy J."/>
            <person name="Iotti M."/>
            <person name="Le Tacon F."/>
            <person name="Lindquist E.A."/>
            <person name="Lipzen A."/>
            <person name="Malagnac F."/>
            <person name="Mello A."/>
            <person name="Molinier V."/>
            <person name="Miyauchi S."/>
            <person name="Poulain J."/>
            <person name="Riccioni C."/>
            <person name="Rubini A."/>
            <person name="Sitrit Y."/>
            <person name="Splivallo R."/>
            <person name="Traeger S."/>
            <person name="Wang M."/>
            <person name="Zifcakova L."/>
            <person name="Wipf D."/>
            <person name="Zambonelli A."/>
            <person name="Paolocci F."/>
            <person name="Nowrousian M."/>
            <person name="Ottonello S."/>
            <person name="Baldrian P."/>
            <person name="Spatafora J.W."/>
            <person name="Henrissat B."/>
            <person name="Nagy L.G."/>
            <person name="Aury J.M."/>
            <person name="Wincker P."/>
            <person name="Grigoriev I.V."/>
            <person name="Bonfante P."/>
            <person name="Martin F.M."/>
        </authorList>
    </citation>
    <scope>NUCLEOTIDE SEQUENCE [LARGE SCALE GENOMIC DNA]</scope>
    <source>
        <strain evidence="3 4">RN42</strain>
    </source>
</reference>
<feature type="compositionally biased region" description="Acidic residues" evidence="2">
    <location>
        <begin position="224"/>
        <end position="233"/>
    </location>
</feature>
<feature type="region of interest" description="Disordered" evidence="2">
    <location>
        <begin position="431"/>
        <end position="479"/>
    </location>
</feature>
<feature type="region of interest" description="Disordered" evidence="2">
    <location>
        <begin position="353"/>
        <end position="410"/>
    </location>
</feature>
<keyword evidence="4" id="KW-1185">Reference proteome</keyword>
<gene>
    <name evidence="3" type="ORF">BJ508DRAFT_326540</name>
</gene>
<feature type="compositionally biased region" description="Basic and acidic residues" evidence="2">
    <location>
        <begin position="392"/>
        <end position="410"/>
    </location>
</feature>
<protein>
    <submittedName>
        <fullName evidence="3">Uncharacterized protein</fullName>
    </submittedName>
</protein>
<dbReference type="EMBL" id="ML119680">
    <property type="protein sequence ID" value="RPA81418.1"/>
    <property type="molecule type" value="Genomic_DNA"/>
</dbReference>
<evidence type="ECO:0000256" key="2">
    <source>
        <dbReference type="SAM" id="MobiDB-lite"/>
    </source>
</evidence>
<sequence length="479" mass="53893">MVAASKYGDLPTAEQFPENHPADVKPCDILAMVAEIEREGKNLSNHAKLALEQFEAGADRHNPRCYTCRLKNRECLVVEEDPRKCCFCLWDGKACSLRRPELFDPKTLYSLLELRKMGFFNHQGLIEDKKEEESVGTVQAVLKEKGGRMKYAAPQSNKRKNNSPIAKPNKKSKTLKSKAMIESEDEEEEMNSEDSEAVRKPARSKATPKPPKSKKGKEKVVVESSEDEFEEDVAPVRSRRSTQYRGLMHADSLPPGYNSDFEMEEIFEEKSAKDREDGVNLLAQLFPNALKKNVSSNADGLAVRAAELDRTIEKLGVGLAKLKNRVQVLEDEKESNQELIDVLLKRNEMGIGASRKKNKKEIAGSTKEDSSKAVTEVIERTPTPGPSNSRDTPVDFSKENKTEGDEKEIENMQKEVEKNVSKEIEVKETVKEKEIEETIASDQEEEIEEKAVVSTESNQEEEIEEKAVVSTESNQENAE</sequence>
<proteinExistence type="predicted"/>
<feature type="compositionally biased region" description="Polar residues" evidence="2">
    <location>
        <begin position="470"/>
        <end position="479"/>
    </location>
</feature>
<name>A0A3N4I9R0_ASCIM</name>
<dbReference type="AlphaFoldDB" id="A0A3N4I9R0"/>
<organism evidence="3 4">
    <name type="scientific">Ascobolus immersus RN42</name>
    <dbReference type="NCBI Taxonomy" id="1160509"/>
    <lineage>
        <taxon>Eukaryota</taxon>
        <taxon>Fungi</taxon>
        <taxon>Dikarya</taxon>
        <taxon>Ascomycota</taxon>
        <taxon>Pezizomycotina</taxon>
        <taxon>Pezizomycetes</taxon>
        <taxon>Pezizales</taxon>
        <taxon>Ascobolaceae</taxon>
        <taxon>Ascobolus</taxon>
    </lineage>
</organism>
<evidence type="ECO:0000313" key="4">
    <source>
        <dbReference type="Proteomes" id="UP000275078"/>
    </source>
</evidence>
<feature type="compositionally biased region" description="Acidic residues" evidence="2">
    <location>
        <begin position="182"/>
        <end position="195"/>
    </location>
</feature>
<feature type="region of interest" description="Disordered" evidence="2">
    <location>
        <begin position="146"/>
        <end position="258"/>
    </location>
</feature>
<evidence type="ECO:0000313" key="3">
    <source>
        <dbReference type="EMBL" id="RPA81418.1"/>
    </source>
</evidence>
<keyword evidence="1" id="KW-0175">Coiled coil</keyword>
<feature type="compositionally biased region" description="Basic and acidic residues" evidence="2">
    <location>
        <begin position="360"/>
        <end position="371"/>
    </location>
</feature>
<dbReference type="Proteomes" id="UP000275078">
    <property type="component" value="Unassembled WGS sequence"/>
</dbReference>
<accession>A0A3N4I9R0</accession>